<proteinExistence type="predicted"/>
<organism evidence="2 3">
    <name type="scientific">Vibrio splendidus</name>
    <dbReference type="NCBI Taxonomy" id="29497"/>
    <lineage>
        <taxon>Bacteria</taxon>
        <taxon>Pseudomonadati</taxon>
        <taxon>Pseudomonadota</taxon>
        <taxon>Gammaproteobacteria</taxon>
        <taxon>Vibrionales</taxon>
        <taxon>Vibrionaceae</taxon>
        <taxon>Vibrio</taxon>
    </lineage>
</organism>
<accession>A0A2N7CHY8</accession>
<name>A0A2N7CHY8_VIBSP</name>
<keyword evidence="1" id="KW-0732">Signal</keyword>
<dbReference type="Proteomes" id="UP000235405">
    <property type="component" value="Unassembled WGS sequence"/>
</dbReference>
<feature type="chain" id="PRO_5014989437" description="DUF5329 domain-containing protein" evidence="1">
    <location>
        <begin position="25"/>
        <end position="118"/>
    </location>
</feature>
<dbReference type="EMBL" id="MCSW01000091">
    <property type="protein sequence ID" value="PMF27261.1"/>
    <property type="molecule type" value="Genomic_DNA"/>
</dbReference>
<evidence type="ECO:0000313" key="3">
    <source>
        <dbReference type="Proteomes" id="UP000235405"/>
    </source>
</evidence>
<dbReference type="RefSeq" id="WP_102482015.1">
    <property type="nucleotide sequence ID" value="NZ_MCSW01000091.1"/>
</dbReference>
<reference evidence="3" key="1">
    <citation type="submission" date="2016-07" db="EMBL/GenBank/DDBJ databases">
        <title>Nontailed viruses are major unrecognized killers of bacteria in the ocean.</title>
        <authorList>
            <person name="Kauffman K."/>
            <person name="Hussain F."/>
            <person name="Yang J."/>
            <person name="Arevalo P."/>
            <person name="Brown J."/>
            <person name="Cutler M."/>
            <person name="Kelly L."/>
            <person name="Polz M.F."/>
        </authorList>
    </citation>
    <scope>NUCLEOTIDE SEQUENCE [LARGE SCALE GENOMIC DNA]</scope>
    <source>
        <strain evidence="3">10N.286.54.F3</strain>
    </source>
</reference>
<gene>
    <name evidence="2" type="ORF">BCV19_03585</name>
</gene>
<protein>
    <recommendedName>
        <fullName evidence="4">DUF5329 domain-containing protein</fullName>
    </recommendedName>
</protein>
<sequence>MVKRTRFLCGLVVSQLLSLNHAFASPQQEIDHLLTFVESTQCKYERNGTIHNGPEAAAHIKKKADYYADDIESAEDFIAYSATKSMLSGRHYQVHCEGKTSVSSEVWLKSELDDFRSR</sequence>
<dbReference type="Pfam" id="PF17263">
    <property type="entry name" value="DUF5329"/>
    <property type="match status" value="1"/>
</dbReference>
<evidence type="ECO:0000313" key="2">
    <source>
        <dbReference type="EMBL" id="PMF27261.1"/>
    </source>
</evidence>
<dbReference type="InterPro" id="IPR035242">
    <property type="entry name" value="DUF5329"/>
</dbReference>
<evidence type="ECO:0008006" key="4">
    <source>
        <dbReference type="Google" id="ProtNLM"/>
    </source>
</evidence>
<evidence type="ECO:0000256" key="1">
    <source>
        <dbReference type="SAM" id="SignalP"/>
    </source>
</evidence>
<dbReference type="AlphaFoldDB" id="A0A2N7CHY8"/>
<comment type="caution">
    <text evidence="2">The sequence shown here is derived from an EMBL/GenBank/DDBJ whole genome shotgun (WGS) entry which is preliminary data.</text>
</comment>
<feature type="signal peptide" evidence="1">
    <location>
        <begin position="1"/>
        <end position="24"/>
    </location>
</feature>